<dbReference type="PANTHER" id="PTHR21240:SF28">
    <property type="entry name" value="ISO-OROTATE DECARBOXYLASE (EUROFUNG)"/>
    <property type="match status" value="1"/>
</dbReference>
<dbReference type="Proteomes" id="UP000326553">
    <property type="component" value="Chromosome"/>
</dbReference>
<dbReference type="GO" id="GO:0016831">
    <property type="term" value="F:carboxy-lyase activity"/>
    <property type="evidence" value="ECO:0007669"/>
    <property type="project" value="InterPro"/>
</dbReference>
<feature type="domain" description="Amidohydrolase-related" evidence="3">
    <location>
        <begin position="37"/>
        <end position="366"/>
    </location>
</feature>
<organism evidence="4 5">
    <name type="scientific">Streptomyces alboniger</name>
    <dbReference type="NCBI Taxonomy" id="132473"/>
    <lineage>
        <taxon>Bacteria</taxon>
        <taxon>Bacillati</taxon>
        <taxon>Actinomycetota</taxon>
        <taxon>Actinomycetes</taxon>
        <taxon>Kitasatosporales</taxon>
        <taxon>Streptomycetaceae</taxon>
        <taxon>Streptomyces</taxon>
        <taxon>Streptomyces aurantiacus group</taxon>
    </lineage>
</organism>
<protein>
    <submittedName>
        <fullName evidence="4">Amidohydrolase</fullName>
    </submittedName>
</protein>
<dbReference type="InterPro" id="IPR006680">
    <property type="entry name" value="Amidohydro-rel"/>
</dbReference>
<evidence type="ECO:0000313" key="4">
    <source>
        <dbReference type="EMBL" id="QEV20088.1"/>
    </source>
</evidence>
<dbReference type="GO" id="GO:0005737">
    <property type="term" value="C:cytoplasm"/>
    <property type="evidence" value="ECO:0007669"/>
    <property type="project" value="TreeGrafter"/>
</dbReference>
<evidence type="ECO:0000313" key="5">
    <source>
        <dbReference type="Proteomes" id="UP000326553"/>
    </source>
</evidence>
<dbReference type="PANTHER" id="PTHR21240">
    <property type="entry name" value="2-AMINO-3-CARBOXYLMUCONATE-6-SEMIALDEHYDE DECARBOXYLASE"/>
    <property type="match status" value="1"/>
</dbReference>
<sequence>MHGNRERNPVTALKTGPETDRETSPADEEPADEKIDAFCHILPRACADRLFALDDVPALANLRRRVMDIPALVDLDVRFRQMDEFPGYRQLINLAAPPAEDFGTPRSAVHYVRMANDALADLTAGHPDRFAGFCAAVALTDVDAAVVELDRAVGELGAVGVQIYTHVQGHALDEHRFAPFWARAAELDVLVQVHPCRNATWPDYPAERRSRYEIWWTLGWEYDLSAFMARIVFGGILERHPSLKLLIHHGGSMIPHFSGRVGPGWDQLGSRTPPEQRADTEGPPLSKRPLDYFRMFYADTALFGAPHALRCALDFFGPERVLFASDSPYDPEKGPGYIRSSLADVHRMDLAPGERAAILAGNLRRLTKGRLTG</sequence>
<evidence type="ECO:0000256" key="2">
    <source>
        <dbReference type="SAM" id="MobiDB-lite"/>
    </source>
</evidence>
<dbReference type="SUPFAM" id="SSF51556">
    <property type="entry name" value="Metallo-dependent hydrolases"/>
    <property type="match status" value="1"/>
</dbReference>
<keyword evidence="1" id="KW-0456">Lyase</keyword>
<dbReference type="GO" id="GO:0016787">
    <property type="term" value="F:hydrolase activity"/>
    <property type="evidence" value="ECO:0007669"/>
    <property type="project" value="UniProtKB-KW"/>
</dbReference>
<keyword evidence="5" id="KW-1185">Reference proteome</keyword>
<proteinExistence type="predicted"/>
<keyword evidence="4" id="KW-0378">Hydrolase</keyword>
<dbReference type="EMBL" id="CP023695">
    <property type="protein sequence ID" value="QEV20088.1"/>
    <property type="molecule type" value="Genomic_DNA"/>
</dbReference>
<dbReference type="AlphaFoldDB" id="A0A5J6HKV4"/>
<dbReference type="Pfam" id="PF04909">
    <property type="entry name" value="Amidohydro_2"/>
    <property type="match status" value="1"/>
</dbReference>
<dbReference type="GO" id="GO:0019748">
    <property type="term" value="P:secondary metabolic process"/>
    <property type="evidence" value="ECO:0007669"/>
    <property type="project" value="TreeGrafter"/>
</dbReference>
<dbReference type="Gene3D" id="3.20.20.140">
    <property type="entry name" value="Metal-dependent hydrolases"/>
    <property type="match status" value="1"/>
</dbReference>
<feature type="region of interest" description="Disordered" evidence="2">
    <location>
        <begin position="265"/>
        <end position="284"/>
    </location>
</feature>
<dbReference type="KEGG" id="salw:CP975_23460"/>
<feature type="region of interest" description="Disordered" evidence="2">
    <location>
        <begin position="1"/>
        <end position="32"/>
    </location>
</feature>
<evidence type="ECO:0000259" key="3">
    <source>
        <dbReference type="Pfam" id="PF04909"/>
    </source>
</evidence>
<dbReference type="InterPro" id="IPR032465">
    <property type="entry name" value="ACMSD"/>
</dbReference>
<dbReference type="OrthoDB" id="8673173at2"/>
<evidence type="ECO:0000256" key="1">
    <source>
        <dbReference type="ARBA" id="ARBA00023239"/>
    </source>
</evidence>
<gene>
    <name evidence="4" type="ORF">CP975_23460</name>
</gene>
<name>A0A5J6HKV4_STRAD</name>
<dbReference type="InterPro" id="IPR032466">
    <property type="entry name" value="Metal_Hydrolase"/>
</dbReference>
<reference evidence="4 5" key="1">
    <citation type="submission" date="2017-09" db="EMBL/GenBank/DDBJ databases">
        <authorList>
            <person name="Lee N."/>
            <person name="Cho B.-K."/>
        </authorList>
    </citation>
    <scope>NUCLEOTIDE SEQUENCE [LARGE SCALE GENOMIC DNA]</scope>
    <source>
        <strain evidence="4 5">ATCC 12461</strain>
    </source>
</reference>
<accession>A0A5J6HKV4</accession>